<dbReference type="AlphaFoldDB" id="A0A1F5NVB4"/>
<dbReference type="STRING" id="1817825.A2720_00730"/>
<evidence type="ECO:0000313" key="2">
    <source>
        <dbReference type="EMBL" id="OGE81605.1"/>
    </source>
</evidence>
<dbReference type="EMBL" id="MFEL01000007">
    <property type="protein sequence ID" value="OGE81605.1"/>
    <property type="molecule type" value="Genomic_DNA"/>
</dbReference>
<evidence type="ECO:0008006" key="4">
    <source>
        <dbReference type="Google" id="ProtNLM"/>
    </source>
</evidence>
<comment type="caution">
    <text evidence="2">The sequence shown here is derived from an EMBL/GenBank/DDBJ whole genome shotgun (WGS) entry which is preliminary data.</text>
</comment>
<sequence>MIEAVVSSAVFAFAVVSVLGIYALTIRLDSKSRAERAVAENARFILEYLAKSIRNGTIDYSRYPGSNANNSSDSVWFINQANENEHIYLDGSAIKLEKTSVTNLNSSGVRVTDFKLLASPASNPLTSAKLANQQPSLTVMIELSSNYGQKVGDITVLNIQTTLTSRDYPSRDQ</sequence>
<evidence type="ECO:0000256" key="1">
    <source>
        <dbReference type="SAM" id="Phobius"/>
    </source>
</evidence>
<organism evidence="2 3">
    <name type="scientific">Candidatus Doudnabacteria bacterium RIFCSPHIGHO2_01_FULL_46_24</name>
    <dbReference type="NCBI Taxonomy" id="1817825"/>
    <lineage>
        <taxon>Bacteria</taxon>
        <taxon>Candidatus Doudnaibacteriota</taxon>
    </lineage>
</organism>
<gene>
    <name evidence="2" type="ORF">A2720_00730</name>
</gene>
<reference evidence="2 3" key="1">
    <citation type="journal article" date="2016" name="Nat. Commun.">
        <title>Thousands of microbial genomes shed light on interconnected biogeochemical processes in an aquifer system.</title>
        <authorList>
            <person name="Anantharaman K."/>
            <person name="Brown C.T."/>
            <person name="Hug L.A."/>
            <person name="Sharon I."/>
            <person name="Castelle C.J."/>
            <person name="Probst A.J."/>
            <person name="Thomas B.C."/>
            <person name="Singh A."/>
            <person name="Wilkins M.J."/>
            <person name="Karaoz U."/>
            <person name="Brodie E.L."/>
            <person name="Williams K.H."/>
            <person name="Hubbard S.S."/>
            <person name="Banfield J.F."/>
        </authorList>
    </citation>
    <scope>NUCLEOTIDE SEQUENCE [LARGE SCALE GENOMIC DNA]</scope>
</reference>
<keyword evidence="1" id="KW-0472">Membrane</keyword>
<feature type="transmembrane region" description="Helical" evidence="1">
    <location>
        <begin position="6"/>
        <end position="26"/>
    </location>
</feature>
<name>A0A1F5NVB4_9BACT</name>
<accession>A0A1F5NVB4</accession>
<keyword evidence="1" id="KW-1133">Transmembrane helix</keyword>
<keyword evidence="1" id="KW-0812">Transmembrane</keyword>
<proteinExistence type="predicted"/>
<evidence type="ECO:0000313" key="3">
    <source>
        <dbReference type="Proteomes" id="UP000178892"/>
    </source>
</evidence>
<dbReference type="Proteomes" id="UP000178892">
    <property type="component" value="Unassembled WGS sequence"/>
</dbReference>
<protein>
    <recommendedName>
        <fullName evidence="4">Type II secretion system protein</fullName>
    </recommendedName>
</protein>